<gene>
    <name evidence="1" type="ORF">NQ318_013661</name>
</gene>
<evidence type="ECO:0000313" key="2">
    <source>
        <dbReference type="Proteomes" id="UP001162162"/>
    </source>
</evidence>
<organism evidence="1 2">
    <name type="scientific">Aromia moschata</name>
    <dbReference type="NCBI Taxonomy" id="1265417"/>
    <lineage>
        <taxon>Eukaryota</taxon>
        <taxon>Metazoa</taxon>
        <taxon>Ecdysozoa</taxon>
        <taxon>Arthropoda</taxon>
        <taxon>Hexapoda</taxon>
        <taxon>Insecta</taxon>
        <taxon>Pterygota</taxon>
        <taxon>Neoptera</taxon>
        <taxon>Endopterygota</taxon>
        <taxon>Coleoptera</taxon>
        <taxon>Polyphaga</taxon>
        <taxon>Cucujiformia</taxon>
        <taxon>Chrysomeloidea</taxon>
        <taxon>Cerambycidae</taxon>
        <taxon>Cerambycinae</taxon>
        <taxon>Callichromatini</taxon>
        <taxon>Aromia</taxon>
    </lineage>
</organism>
<dbReference type="Proteomes" id="UP001162162">
    <property type="component" value="Unassembled WGS sequence"/>
</dbReference>
<accession>A0AAV8Y146</accession>
<protein>
    <submittedName>
        <fullName evidence="1">Uncharacterized protein</fullName>
    </submittedName>
</protein>
<name>A0AAV8Y146_9CUCU</name>
<keyword evidence="2" id="KW-1185">Reference proteome</keyword>
<sequence>MTDYQSGPALQHTFGTLYDGEYFQQHEGTAMANSLSPFIANLFMSKFETEVRDKVEYFPRVWFSGQLDAFESLEIIKRNSSMNKDNGPIPTSPLFALLNKDSYGSVNRGHKFSINSANLYYWSRKIVDPNKTALRSSRSNDSRRIKNVHKERWDACHVLEKTVRKLRIGRNEAPSAPGVIKFLRKVRETGLLMESSTFSCGAHS</sequence>
<reference evidence="1" key="1">
    <citation type="journal article" date="2023" name="Insect Mol. Biol.">
        <title>Genome sequencing provides insights into the evolution of gene families encoding plant cell wall-degrading enzymes in longhorned beetles.</title>
        <authorList>
            <person name="Shin N.R."/>
            <person name="Okamura Y."/>
            <person name="Kirsch R."/>
            <person name="Pauchet Y."/>
        </authorList>
    </citation>
    <scope>NUCLEOTIDE SEQUENCE</scope>
    <source>
        <strain evidence="1">AMC_N1</strain>
    </source>
</reference>
<proteinExistence type="predicted"/>
<dbReference type="AlphaFoldDB" id="A0AAV8Y146"/>
<comment type="caution">
    <text evidence="1">The sequence shown here is derived from an EMBL/GenBank/DDBJ whole genome shotgun (WGS) entry which is preliminary data.</text>
</comment>
<evidence type="ECO:0000313" key="1">
    <source>
        <dbReference type="EMBL" id="KAJ8944250.1"/>
    </source>
</evidence>
<dbReference type="PANTHER" id="PTHR21301:SF10">
    <property type="entry name" value="REVERSE TRANSCRIPTASE DOMAIN-CONTAINING PROTEIN"/>
    <property type="match status" value="1"/>
</dbReference>
<dbReference type="PANTHER" id="PTHR21301">
    <property type="entry name" value="REVERSE TRANSCRIPTASE"/>
    <property type="match status" value="1"/>
</dbReference>
<dbReference type="EMBL" id="JAPWTK010000261">
    <property type="protein sequence ID" value="KAJ8944250.1"/>
    <property type="molecule type" value="Genomic_DNA"/>
</dbReference>